<feature type="non-terminal residue" evidence="1">
    <location>
        <position position="1"/>
    </location>
</feature>
<comment type="caution">
    <text evidence="1">The sequence shown here is derived from an EMBL/GenBank/DDBJ whole genome shotgun (WGS) entry which is preliminary data.</text>
</comment>
<name>A0ACA9L835_9GLOM</name>
<organism evidence="1 2">
    <name type="scientific">Scutellospora calospora</name>
    <dbReference type="NCBI Taxonomy" id="85575"/>
    <lineage>
        <taxon>Eukaryota</taxon>
        <taxon>Fungi</taxon>
        <taxon>Fungi incertae sedis</taxon>
        <taxon>Mucoromycota</taxon>
        <taxon>Glomeromycotina</taxon>
        <taxon>Glomeromycetes</taxon>
        <taxon>Diversisporales</taxon>
        <taxon>Gigasporaceae</taxon>
        <taxon>Scutellospora</taxon>
    </lineage>
</organism>
<sequence length="111" mass="12938">NIYKTPLTFDSPNLSTIETYRTYTTSIQTTRNEKNFTIILACLADETKLQPFGLSWVFECMLHKDFRIKMDVYTKSLENIFDYEQEARMEIAQVLLDSYKMGTRGLSGFPV</sequence>
<protein>
    <submittedName>
        <fullName evidence="1">11729_t:CDS:1</fullName>
    </submittedName>
</protein>
<gene>
    <name evidence="1" type="ORF">SCALOS_LOCUS3828</name>
</gene>
<dbReference type="Proteomes" id="UP000789860">
    <property type="component" value="Unassembled WGS sequence"/>
</dbReference>
<evidence type="ECO:0000313" key="2">
    <source>
        <dbReference type="Proteomes" id="UP000789860"/>
    </source>
</evidence>
<proteinExistence type="predicted"/>
<reference evidence="1" key="1">
    <citation type="submission" date="2021-06" db="EMBL/GenBank/DDBJ databases">
        <authorList>
            <person name="Kallberg Y."/>
            <person name="Tangrot J."/>
            <person name="Rosling A."/>
        </authorList>
    </citation>
    <scope>NUCLEOTIDE SEQUENCE</scope>
    <source>
        <strain evidence="1">AU212A</strain>
    </source>
</reference>
<accession>A0ACA9L835</accession>
<keyword evidence="2" id="KW-1185">Reference proteome</keyword>
<evidence type="ECO:0000313" key="1">
    <source>
        <dbReference type="EMBL" id="CAG8515139.1"/>
    </source>
</evidence>
<dbReference type="EMBL" id="CAJVPM010004607">
    <property type="protein sequence ID" value="CAG8515139.1"/>
    <property type="molecule type" value="Genomic_DNA"/>
</dbReference>